<keyword evidence="3" id="KW-1185">Reference proteome</keyword>
<feature type="compositionally biased region" description="Basic and acidic residues" evidence="1">
    <location>
        <begin position="709"/>
        <end position="725"/>
    </location>
</feature>
<protein>
    <submittedName>
        <fullName evidence="2">Uncharacterized protein</fullName>
    </submittedName>
</protein>
<organism evidence="2 3">
    <name type="scientific">Arboricoccus pini</name>
    <dbReference type="NCBI Taxonomy" id="1963835"/>
    <lineage>
        <taxon>Bacteria</taxon>
        <taxon>Pseudomonadati</taxon>
        <taxon>Pseudomonadota</taxon>
        <taxon>Alphaproteobacteria</taxon>
        <taxon>Geminicoccales</taxon>
        <taxon>Geminicoccaceae</taxon>
        <taxon>Arboricoccus</taxon>
    </lineage>
</organism>
<gene>
    <name evidence="2" type="ORF">SAMN07250955_10660</name>
</gene>
<feature type="compositionally biased region" description="Polar residues" evidence="1">
    <location>
        <begin position="726"/>
        <end position="744"/>
    </location>
</feature>
<dbReference type="AlphaFoldDB" id="A0A212R6J7"/>
<sequence length="809" mass="86037">MVAGARPNGSDTEQAMALARSLKDFAPDLGNFFGTLEDSRKQAMEQAYESKLGGLTLDEVKAKVAEGRIDNYDDPYFQAALHKGIGIKQAQADILDLQSRMAGQKTDNGDPIDPTDPDAIDHAKSALYQQRMGQYEGNEYFTSGYLPLLDQVGSQLTTAAAEGRNSKLKTAAIDTAGAAIEQTLSNGKASGADINTTLAGINSSRAGLMKVYNFAPQDWDNILLATADKYADRGDATTASAILDYRNEAGGSLSGKLSLSPKVSAIREKALAQQSKTNSEAFINARVQARQMASNGEDPSDYIASVEGKAPGTFSASERVALSDQALDRQRTLRAQQEEATARFAIDQQNANAKNAILAHNMAGSEPPRGSDMIPAGLTLTDVQVPKYSYGKSEPEMITYTAEQQRNDLAQRYFNQPDRPGETPSQRFERESLWAEANGITDGASWMSIAKSAPAALSVAGATGNIQSTNMKSLQTGYATYNALRTRGSDNYLARLLPQDTRDTYEGIRFLTTEGGQTFEDAARTVAKSRFDESKLTVEDKTIRASKLEDAVSGITSSLRDGWFSGPSGGGQGLAISNPGDIQARIRDLAQRLVVNGLPQDVAVAQAAKRVQDTTVNINGYATSSLGLPDGIAPAAEQYAQQWIKDHPEDELEAKDLKFVPLNDTGGGFAMVDARGGLGRSIIPYVSPQAIMKSYQDLKLGQLQDARAAEAARRENNARNAKDRLSTGSAPQASSAATSGQGPVNVSGFVKGVADENLQAQTEASEAGANGQYVPIEPAPGIPPQSITDLIGKLTGLGVDTAPGSKGQH</sequence>
<reference evidence="2 3" key="1">
    <citation type="submission" date="2017-06" db="EMBL/GenBank/DDBJ databases">
        <authorList>
            <person name="Kim H.J."/>
            <person name="Triplett B.A."/>
        </authorList>
    </citation>
    <scope>NUCLEOTIDE SEQUENCE [LARGE SCALE GENOMIC DNA]</scope>
    <source>
        <strain evidence="2 3">B29T1</strain>
    </source>
</reference>
<evidence type="ECO:0000313" key="3">
    <source>
        <dbReference type="Proteomes" id="UP000197065"/>
    </source>
</evidence>
<feature type="region of interest" description="Disordered" evidence="1">
    <location>
        <begin position="709"/>
        <end position="748"/>
    </location>
</feature>
<proteinExistence type="predicted"/>
<dbReference type="Proteomes" id="UP000197065">
    <property type="component" value="Unassembled WGS sequence"/>
</dbReference>
<accession>A0A212R6J7</accession>
<evidence type="ECO:0000256" key="1">
    <source>
        <dbReference type="SAM" id="MobiDB-lite"/>
    </source>
</evidence>
<feature type="region of interest" description="Disordered" evidence="1">
    <location>
        <begin position="764"/>
        <end position="788"/>
    </location>
</feature>
<evidence type="ECO:0000313" key="2">
    <source>
        <dbReference type="EMBL" id="SNB67816.1"/>
    </source>
</evidence>
<dbReference type="EMBL" id="FYEH01000006">
    <property type="protein sequence ID" value="SNB67816.1"/>
    <property type="molecule type" value="Genomic_DNA"/>
</dbReference>
<name>A0A212R6J7_9PROT</name>